<reference evidence="1 2" key="1">
    <citation type="submission" date="2021-06" db="EMBL/GenBank/DDBJ databases">
        <title>Caerostris extrusa draft genome.</title>
        <authorList>
            <person name="Kono N."/>
            <person name="Arakawa K."/>
        </authorList>
    </citation>
    <scope>NUCLEOTIDE SEQUENCE [LARGE SCALE GENOMIC DNA]</scope>
</reference>
<accession>A0AAV4R6F5</accession>
<evidence type="ECO:0000313" key="2">
    <source>
        <dbReference type="Proteomes" id="UP001054945"/>
    </source>
</evidence>
<keyword evidence="2" id="KW-1185">Reference proteome</keyword>
<evidence type="ECO:0000313" key="1">
    <source>
        <dbReference type="EMBL" id="GIY16221.1"/>
    </source>
</evidence>
<proteinExistence type="predicted"/>
<sequence length="127" mass="14733">MAPTVQNVGLKCRLGRNNNREMAGNCPVKRSIFTKCPAFVGNHVGSVPPKRRRTYGQRFVLLFSSRKLSSSYVASCFCLFLRLPDFICYLCKHCEDNAGRLFWDRIHGRKTYLFVNRDLYQKKTFSI</sequence>
<dbReference type="Proteomes" id="UP001054945">
    <property type="component" value="Unassembled WGS sequence"/>
</dbReference>
<organism evidence="1 2">
    <name type="scientific">Caerostris extrusa</name>
    <name type="common">Bark spider</name>
    <name type="synonym">Caerostris bankana</name>
    <dbReference type="NCBI Taxonomy" id="172846"/>
    <lineage>
        <taxon>Eukaryota</taxon>
        <taxon>Metazoa</taxon>
        <taxon>Ecdysozoa</taxon>
        <taxon>Arthropoda</taxon>
        <taxon>Chelicerata</taxon>
        <taxon>Arachnida</taxon>
        <taxon>Araneae</taxon>
        <taxon>Araneomorphae</taxon>
        <taxon>Entelegynae</taxon>
        <taxon>Araneoidea</taxon>
        <taxon>Araneidae</taxon>
        <taxon>Caerostris</taxon>
    </lineage>
</organism>
<dbReference type="AlphaFoldDB" id="A0AAV4R6F5"/>
<gene>
    <name evidence="1" type="ORF">CEXT_72911</name>
</gene>
<name>A0AAV4R6F5_CAEEX</name>
<protein>
    <submittedName>
        <fullName evidence="1">Uncharacterized protein</fullName>
    </submittedName>
</protein>
<comment type="caution">
    <text evidence="1">The sequence shown here is derived from an EMBL/GenBank/DDBJ whole genome shotgun (WGS) entry which is preliminary data.</text>
</comment>
<dbReference type="EMBL" id="BPLR01007348">
    <property type="protein sequence ID" value="GIY16221.1"/>
    <property type="molecule type" value="Genomic_DNA"/>
</dbReference>